<organism evidence="6 7">
    <name type="scientific">Caenorhabditis nigoni</name>
    <dbReference type="NCBI Taxonomy" id="1611254"/>
    <lineage>
        <taxon>Eukaryota</taxon>
        <taxon>Metazoa</taxon>
        <taxon>Ecdysozoa</taxon>
        <taxon>Nematoda</taxon>
        <taxon>Chromadorea</taxon>
        <taxon>Rhabditida</taxon>
        <taxon>Rhabditina</taxon>
        <taxon>Rhabditomorpha</taxon>
        <taxon>Rhabditoidea</taxon>
        <taxon>Rhabditidae</taxon>
        <taxon>Peloderinae</taxon>
        <taxon>Caenorhabditis</taxon>
    </lineage>
</organism>
<dbReference type="InterPro" id="IPR021109">
    <property type="entry name" value="Peptidase_aspartic_dom_sf"/>
</dbReference>
<dbReference type="EMBL" id="PDUG01000002">
    <property type="protein sequence ID" value="PIC49050.1"/>
    <property type="molecule type" value="Genomic_DNA"/>
</dbReference>
<evidence type="ECO:0000256" key="1">
    <source>
        <dbReference type="ARBA" id="ARBA00009136"/>
    </source>
</evidence>
<dbReference type="InterPro" id="IPR019103">
    <property type="entry name" value="Peptidase_aspartic_DDI1-type"/>
</dbReference>
<evidence type="ECO:0000313" key="7">
    <source>
        <dbReference type="Proteomes" id="UP000230233"/>
    </source>
</evidence>
<dbReference type="Proteomes" id="UP000230233">
    <property type="component" value="Chromosome II"/>
</dbReference>
<evidence type="ECO:0000256" key="2">
    <source>
        <dbReference type="ARBA" id="ARBA00022670"/>
    </source>
</evidence>
<gene>
    <name evidence="6" type="primary">Cnig_chr_II.g7787</name>
    <name evidence="6" type="ORF">B9Z55_007787</name>
</gene>
<sequence>MVRINLEIDGFPITAIVDTGAEFSIISKSLAEKCGIIQKLDSRFQVETQGLGGDSQALGKIFDVELEFSGHFLPVVLTVFEEFCLGCDLIIGVDILTAYNADIDLKYKWVTFNGKLKVRMV</sequence>
<dbReference type="STRING" id="1611254.A0A2G5VBC1"/>
<evidence type="ECO:0000256" key="3">
    <source>
        <dbReference type="ARBA" id="ARBA00022750"/>
    </source>
</evidence>
<name>A0A2G5VBC1_9PELO</name>
<dbReference type="Pfam" id="PF09668">
    <property type="entry name" value="Asp_protease"/>
    <property type="match status" value="1"/>
</dbReference>
<protein>
    <recommendedName>
        <fullName evidence="5">Peptidase A2 domain-containing protein</fullName>
    </recommendedName>
</protein>
<evidence type="ECO:0000259" key="5">
    <source>
        <dbReference type="PROSITE" id="PS50175"/>
    </source>
</evidence>
<dbReference type="PANTHER" id="PTHR12917">
    <property type="entry name" value="ASPARTYL PROTEASE DDI-RELATED"/>
    <property type="match status" value="1"/>
</dbReference>
<dbReference type="GO" id="GO:0006508">
    <property type="term" value="P:proteolysis"/>
    <property type="evidence" value="ECO:0007669"/>
    <property type="project" value="UniProtKB-KW"/>
</dbReference>
<evidence type="ECO:0000256" key="4">
    <source>
        <dbReference type="ARBA" id="ARBA00022801"/>
    </source>
</evidence>
<dbReference type="AlphaFoldDB" id="A0A2G5VBC1"/>
<proteinExistence type="inferred from homology"/>
<accession>A0A2G5VBC1</accession>
<dbReference type="PROSITE" id="PS00141">
    <property type="entry name" value="ASP_PROTEASE"/>
    <property type="match status" value="1"/>
</dbReference>
<dbReference type="OrthoDB" id="5797772at2759"/>
<keyword evidence="3" id="KW-0064">Aspartyl protease</keyword>
<dbReference type="Gene3D" id="2.40.70.10">
    <property type="entry name" value="Acid Proteases"/>
    <property type="match status" value="1"/>
</dbReference>
<dbReference type="GO" id="GO:0004190">
    <property type="term" value="F:aspartic-type endopeptidase activity"/>
    <property type="evidence" value="ECO:0007669"/>
    <property type="project" value="UniProtKB-KW"/>
</dbReference>
<keyword evidence="7" id="KW-1185">Reference proteome</keyword>
<dbReference type="PROSITE" id="PS50175">
    <property type="entry name" value="ASP_PROT_RETROV"/>
    <property type="match status" value="1"/>
</dbReference>
<keyword evidence="2" id="KW-0645">Protease</keyword>
<dbReference type="InterPro" id="IPR001995">
    <property type="entry name" value="Peptidase_A2_cat"/>
</dbReference>
<dbReference type="PANTHER" id="PTHR12917:SF1">
    <property type="entry name" value="AT13091P"/>
    <property type="match status" value="1"/>
</dbReference>
<comment type="similarity">
    <text evidence="1">Belongs to the DDI1 family.</text>
</comment>
<feature type="domain" description="Peptidase A2" evidence="5">
    <location>
        <begin position="13"/>
        <end position="53"/>
    </location>
</feature>
<reference evidence="7" key="1">
    <citation type="submission" date="2017-10" db="EMBL/GenBank/DDBJ databases">
        <title>Rapid genome shrinkage in a self-fertile nematode reveals novel sperm competition proteins.</title>
        <authorList>
            <person name="Yin D."/>
            <person name="Schwarz E.M."/>
            <person name="Thomas C.G."/>
            <person name="Felde R.L."/>
            <person name="Korf I.F."/>
            <person name="Cutter A.D."/>
            <person name="Schartner C.M."/>
            <person name="Ralston E.J."/>
            <person name="Meyer B.J."/>
            <person name="Haag E.S."/>
        </authorList>
    </citation>
    <scope>NUCLEOTIDE SEQUENCE [LARGE SCALE GENOMIC DNA]</scope>
    <source>
        <strain evidence="7">JU1422</strain>
    </source>
</reference>
<dbReference type="SUPFAM" id="SSF50630">
    <property type="entry name" value="Acid proteases"/>
    <property type="match status" value="1"/>
</dbReference>
<comment type="caution">
    <text evidence="6">The sequence shown here is derived from an EMBL/GenBank/DDBJ whole genome shotgun (WGS) entry which is preliminary data.</text>
</comment>
<dbReference type="InterPro" id="IPR001969">
    <property type="entry name" value="Aspartic_peptidase_AS"/>
</dbReference>
<evidence type="ECO:0000313" key="6">
    <source>
        <dbReference type="EMBL" id="PIC49050.1"/>
    </source>
</evidence>
<keyword evidence="4" id="KW-0378">Hydrolase</keyword>